<comment type="function">
    <text evidence="7">SbcCD cleaves DNA hairpin structures. These structures can inhibit DNA replication and are intermediates in certain DNA recombination reactions. The complex acts as a 3'-&gt;5' double strand exonuclease that can open hairpins. It also has a 5' single-strand endonuclease activity.</text>
</comment>
<comment type="similarity">
    <text evidence="1 7">Belongs to the SbcD family.</text>
</comment>
<dbReference type="EMBL" id="CYZP01000042">
    <property type="protein sequence ID" value="CUO59457.1"/>
    <property type="molecule type" value="Genomic_DNA"/>
</dbReference>
<evidence type="ECO:0000256" key="4">
    <source>
        <dbReference type="ARBA" id="ARBA00022722"/>
    </source>
</evidence>
<keyword evidence="7" id="KW-0235">DNA replication</keyword>
<keyword evidence="5 7" id="KW-0378">Hydrolase</keyword>
<dbReference type="RefSeq" id="WP_055058783.1">
    <property type="nucleotide sequence ID" value="NZ_CYZP01000042.1"/>
</dbReference>
<accession>A0A174GD01</accession>
<feature type="domain" description="Calcineurin-like phosphoesterase" evidence="8">
    <location>
        <begin position="1"/>
        <end position="214"/>
    </location>
</feature>
<dbReference type="InterPro" id="IPR004843">
    <property type="entry name" value="Calcineurin-like_PHP"/>
</dbReference>
<dbReference type="PANTHER" id="PTHR30337">
    <property type="entry name" value="COMPONENT OF ATP-DEPENDENT DSDNA EXONUCLEASE"/>
    <property type="match status" value="1"/>
</dbReference>
<dbReference type="InterPro" id="IPR004593">
    <property type="entry name" value="SbcD"/>
</dbReference>
<dbReference type="InterPro" id="IPR041796">
    <property type="entry name" value="Mre11_N"/>
</dbReference>
<evidence type="ECO:0000256" key="6">
    <source>
        <dbReference type="ARBA" id="ARBA00022839"/>
    </source>
</evidence>
<evidence type="ECO:0000256" key="7">
    <source>
        <dbReference type="RuleBase" id="RU363069"/>
    </source>
</evidence>
<dbReference type="InterPro" id="IPR050535">
    <property type="entry name" value="DNA_Repair-Maintenance_Comp"/>
</dbReference>
<feature type="domain" description="Nuclease SbcCD subunit D C-terminal" evidence="9">
    <location>
        <begin position="263"/>
        <end position="351"/>
    </location>
</feature>
<dbReference type="GO" id="GO:0006310">
    <property type="term" value="P:DNA recombination"/>
    <property type="evidence" value="ECO:0007669"/>
    <property type="project" value="UniProtKB-KW"/>
</dbReference>
<sequence>MKFAHIGDLHIGKRVHDFSMLEDQRYILDQMMKIFAEQKVDGVLIAGDVYDKTVPSAEAVQLFDEFITGLAKAEIPVYMISGNHDSAERLSFGAKLFESSDIYISQVYDGEMKRIVLKDQYGPISVYLLPFLKPAAVRHALQRDDINTYEEGVMAALQECEIDTSQRNVLVAHQFVTGADRSDSEETWVGGLDNVSAEVFKDFDYVALGHIHRPQKMGRETLRYSGTPLKYSFSEADHKKSVTIVELLEKGNVRVSTVPLIPRRDMRKLRGTYMDVTAKDHYTAENKMDYLQITLTDEEDVPGALQKLRTVYPNLMRLEYDNKRTRENREVQAVEAQEQKSELQLFEEFYELLNNEPMKEEQTEFVEKLIQDLKEVHV</sequence>
<evidence type="ECO:0000256" key="1">
    <source>
        <dbReference type="ARBA" id="ARBA00010555"/>
    </source>
</evidence>
<evidence type="ECO:0000259" key="8">
    <source>
        <dbReference type="Pfam" id="PF00149"/>
    </source>
</evidence>
<evidence type="ECO:0000313" key="10">
    <source>
        <dbReference type="EMBL" id="CUO59457.1"/>
    </source>
</evidence>
<gene>
    <name evidence="7 10" type="primary">sbcD</name>
    <name evidence="10" type="ORF">ERS852476_03346</name>
</gene>
<dbReference type="Proteomes" id="UP000095645">
    <property type="component" value="Unassembled WGS sequence"/>
</dbReference>
<comment type="subunit">
    <text evidence="2 7">Heterodimer of SbcC and SbcD.</text>
</comment>
<dbReference type="InterPro" id="IPR026843">
    <property type="entry name" value="SbcD_C"/>
</dbReference>
<proteinExistence type="inferred from homology"/>
<dbReference type="InterPro" id="IPR029052">
    <property type="entry name" value="Metallo-depent_PP-like"/>
</dbReference>
<dbReference type="Pfam" id="PF12320">
    <property type="entry name" value="SbcD_C"/>
    <property type="match status" value="1"/>
</dbReference>
<dbReference type="GO" id="GO:0008408">
    <property type="term" value="F:3'-5' exonuclease activity"/>
    <property type="evidence" value="ECO:0007669"/>
    <property type="project" value="InterPro"/>
</dbReference>
<dbReference type="SUPFAM" id="SSF56300">
    <property type="entry name" value="Metallo-dependent phosphatases"/>
    <property type="match status" value="1"/>
</dbReference>
<evidence type="ECO:0000256" key="3">
    <source>
        <dbReference type="ARBA" id="ARBA00013365"/>
    </source>
</evidence>
<protein>
    <recommendedName>
        <fullName evidence="3 7">Nuclease SbcCD subunit D</fullName>
    </recommendedName>
</protein>
<organism evidence="10 11">
    <name type="scientific">Blautia obeum</name>
    <dbReference type="NCBI Taxonomy" id="40520"/>
    <lineage>
        <taxon>Bacteria</taxon>
        <taxon>Bacillati</taxon>
        <taxon>Bacillota</taxon>
        <taxon>Clostridia</taxon>
        <taxon>Lachnospirales</taxon>
        <taxon>Lachnospiraceae</taxon>
        <taxon>Blautia</taxon>
    </lineage>
</organism>
<dbReference type="Gene3D" id="3.60.21.10">
    <property type="match status" value="1"/>
</dbReference>
<keyword evidence="7" id="KW-0255">Endonuclease</keyword>
<evidence type="ECO:0000259" key="9">
    <source>
        <dbReference type="Pfam" id="PF12320"/>
    </source>
</evidence>
<name>A0A174GD01_9FIRM</name>
<dbReference type="NCBIfam" id="TIGR00619">
    <property type="entry name" value="sbcd"/>
    <property type="match status" value="1"/>
</dbReference>
<dbReference type="Pfam" id="PF00149">
    <property type="entry name" value="Metallophos"/>
    <property type="match status" value="1"/>
</dbReference>
<evidence type="ECO:0000256" key="5">
    <source>
        <dbReference type="ARBA" id="ARBA00022801"/>
    </source>
</evidence>
<dbReference type="PANTHER" id="PTHR30337:SF0">
    <property type="entry name" value="NUCLEASE SBCCD SUBUNIT D"/>
    <property type="match status" value="1"/>
</dbReference>
<dbReference type="GO" id="GO:0006260">
    <property type="term" value="P:DNA replication"/>
    <property type="evidence" value="ECO:0007669"/>
    <property type="project" value="UniProtKB-KW"/>
</dbReference>
<keyword evidence="6 7" id="KW-0269">Exonuclease</keyword>
<reference evidence="10 11" key="1">
    <citation type="submission" date="2015-09" db="EMBL/GenBank/DDBJ databases">
        <authorList>
            <consortium name="Pathogen Informatics"/>
        </authorList>
    </citation>
    <scope>NUCLEOTIDE SEQUENCE [LARGE SCALE GENOMIC DNA]</scope>
    <source>
        <strain evidence="10 11">2789STDY5834861</strain>
    </source>
</reference>
<dbReference type="CDD" id="cd00840">
    <property type="entry name" value="MPP_Mre11_N"/>
    <property type="match status" value="1"/>
</dbReference>
<evidence type="ECO:0000313" key="11">
    <source>
        <dbReference type="Proteomes" id="UP000095645"/>
    </source>
</evidence>
<dbReference type="AlphaFoldDB" id="A0A174GD01"/>
<evidence type="ECO:0000256" key="2">
    <source>
        <dbReference type="ARBA" id="ARBA00011322"/>
    </source>
</evidence>
<keyword evidence="7" id="KW-0233">DNA recombination</keyword>
<dbReference type="GO" id="GO:0004519">
    <property type="term" value="F:endonuclease activity"/>
    <property type="evidence" value="ECO:0007669"/>
    <property type="project" value="UniProtKB-KW"/>
</dbReference>
<keyword evidence="4 7" id="KW-0540">Nuclease</keyword>